<gene>
    <name evidence="1" type="ORF">UFOVP704_3</name>
</gene>
<accession>A0A6J5NGP5</accession>
<protein>
    <submittedName>
        <fullName evidence="1">Uncharacterized protein</fullName>
    </submittedName>
</protein>
<reference evidence="1" key="1">
    <citation type="submission" date="2020-04" db="EMBL/GenBank/DDBJ databases">
        <authorList>
            <person name="Chiriac C."/>
            <person name="Salcher M."/>
            <person name="Ghai R."/>
            <person name="Kavagutti S V."/>
        </authorList>
    </citation>
    <scope>NUCLEOTIDE SEQUENCE</scope>
</reference>
<name>A0A6J5NGP5_9CAUD</name>
<proteinExistence type="predicted"/>
<sequence length="110" mass="12914">MIVTTTWSFTTLDDIRNSISESNPTMFKDLTTKELKYILKRVLPIKVDKSYSGTLVHLEVIIKALYEDVTQSDIPNTLNIYVDTWTETLSPYYERFVLEKTTRFIYVIVH</sequence>
<organism evidence="1">
    <name type="scientific">uncultured Caudovirales phage</name>
    <dbReference type="NCBI Taxonomy" id="2100421"/>
    <lineage>
        <taxon>Viruses</taxon>
        <taxon>Duplodnaviria</taxon>
        <taxon>Heunggongvirae</taxon>
        <taxon>Uroviricota</taxon>
        <taxon>Caudoviricetes</taxon>
        <taxon>Peduoviridae</taxon>
        <taxon>Maltschvirus</taxon>
        <taxon>Maltschvirus maltsch</taxon>
    </lineage>
</organism>
<dbReference type="EMBL" id="LR796675">
    <property type="protein sequence ID" value="CAB4158419.1"/>
    <property type="molecule type" value="Genomic_DNA"/>
</dbReference>
<evidence type="ECO:0000313" key="1">
    <source>
        <dbReference type="EMBL" id="CAB4158419.1"/>
    </source>
</evidence>